<keyword evidence="2" id="KW-0347">Helicase</keyword>
<dbReference type="PANTHER" id="PTHR36498:SF1">
    <property type="entry name" value="TATA-BINDING PROTEIN-ASSOCIATED FACTOR 172"/>
    <property type="match status" value="1"/>
</dbReference>
<sequence length="1809" mass="202493">MKTRKSLSQSNKKRPRPEWNNNASMTPVIEELDGTSKKAAIDNATKEEEMDDQDVVISPHTLRLLKLVQEGSSEHARVAASHLQVVTALACPLVLWEILGRLQFFLLSPDWRTRHNASLAMEGVAQHLPIKDQQRFLQDCLSDTMDQNNDSTKSNDNADKNNFKKNSDNLWLSLSDLKQGKMQTILEQGRHLMSTSEKLYEEEENDEELQELDANQELYQDYCERRIQLQRRLLASRLGLGRMVDQVGTTKDLDIVMRDLIPSAEPKSDDKIKLRRVASSKKKKTTDPSIRAILVMEIRQQQTDQDEKVSHKNAQTLLATELIYRMFDSSWYIRHGALIGILALVRAWKRRQLHNQDKNTSNDCFGSWPQDILSRCLCILALDRFEDFSGATNSELSGGTVAAVREMAGQVGSVMLSMAPLKIQSETLAITLKLVKAEDWEVRHGALLLLKYAIVLRSKALHLDQWWSKELLPKSMLVATASLEDSCDDVQAVAAMIISHLLGLDKQTTRQTDIDIQPIVRPLWNTIQNVRLISPCIKDMVVLLSTILEQNCAVVLEEISNGLGETLWDSFQRILERLSALLTCESLSVKVCVMQSTGIIVGQIVDAAENASNSATIEYSRNSMNACYCRMIEQVFDLYRRMTLIHDPDSFAENKKLEVACSNLWSLLVDASAVILREASDHRRQMQKYLVLQYFGLQDRDKARSGKDMACYNAFRGRRLQMQVKLSHVIAGFYHSTSSMAQQNSKSQNLDVLEFCLLAALASPKITEFESACFLYHALFSRRDVNSPAMESTKMKCGELLKGHLATTPLCMTVSRARTLQHNPQHVNVLHSAFVSGIELVEKQQSSSDAAVGAVSRIWKNTLEAQSLESKEEECTTADSMRLAVSTTGAVVAGGIKYLPQKLSPLIRSLMTSIQNESNESCQDATCSYMVATLRLLSIDVPTERQEAFGRTSEKIVVNLCNLVTKQKKPGCDAASKVIGLLIESVPKDDALFLLKPMWKTLLHFRNSSIDNPQENRRSLALLQAICTGLKGRDDMTVYIIQEYSNALSLLGCAEGDFGVHATASELIKVLCKLNATLTLKFALPHIVTVMKNPANNKGRIRACELLGDLVNVCSVEICPFVRSLLPIVMARMTDSEEACARIAASIFALLVRVAPVVDENTSLSIRGHEIDPTAQQTINHLIHGQALPPCKLHPKIAVSLKQTKTILRNYQLEGISWLRFLQKVNLNGALCDSMGLGKTLQALVSVALSHLDAESGERPKSLIVCPSSVVGHWVGEIGRFFPAQDWFKPLALHGIEGKRKALFREEFSACDIIITSYSVLRRGIEMLEMTRWNHCVLDEGHLLKNPKTLTSRASRRLKSDHKLILTGTPVQNKVFEVWSTFDFLMPNFLGTSSSFSKEFAKPITKGQGIGASATDVATSMDTLKLLHQQVLPFILRREKDQVLQELPPKTITTIKCEMSPTQSRMYENFCSGASAKKSMEELQRAIDSMKKSNDPLSASNLGSDVLKSFLYLRLLCTYPSLVDSDSVQWMATKQDRPELSGKLQALSDLLRDAGIQSQMDKLTAADNDTSLLYCDEEGSDDLEDLDVESMLEPEALDSRQVNLTTSGKRSKCLIFAQFTRSLDVVEKLLLKRNMGSDVGYVRLDGRVPQEKRSTIVDHFNQDDEIRIMLLTTRIGGLGLNLTGADTVIFLEHDWNPHADLQAMDRAHRIGQKKHVNVYSLVTADSIEENIMKLHQVKLAMSAAIVNTDNSTLFSMGTDRLLDIFRFRSEAGSKENSEDLSKTLNALVDRYEEEYKDLSERDFVTGFIS</sequence>
<dbReference type="InterPro" id="IPR014001">
    <property type="entry name" value="Helicase_ATP-bd"/>
</dbReference>
<dbReference type="SUPFAM" id="SSF52540">
    <property type="entry name" value="P-loop containing nucleoside triphosphate hydrolases"/>
    <property type="match status" value="2"/>
</dbReference>
<dbReference type="InterPro" id="IPR049730">
    <property type="entry name" value="SNF2/RAD54-like_C"/>
</dbReference>
<dbReference type="Proteomes" id="UP001295423">
    <property type="component" value="Unassembled WGS sequence"/>
</dbReference>
<dbReference type="GO" id="GO:0005524">
    <property type="term" value="F:ATP binding"/>
    <property type="evidence" value="ECO:0007669"/>
    <property type="project" value="InterPro"/>
</dbReference>
<evidence type="ECO:0000313" key="9">
    <source>
        <dbReference type="Proteomes" id="UP001295423"/>
    </source>
</evidence>
<dbReference type="Pfam" id="PF00176">
    <property type="entry name" value="SNF2-rel_dom"/>
    <property type="match status" value="1"/>
</dbReference>
<keyword evidence="4" id="KW-0175">Coiled coil</keyword>
<evidence type="ECO:0000256" key="3">
    <source>
        <dbReference type="ARBA" id="ARBA00023125"/>
    </source>
</evidence>
<evidence type="ECO:0008006" key="10">
    <source>
        <dbReference type="Google" id="ProtNLM"/>
    </source>
</evidence>
<dbReference type="CDD" id="cd18793">
    <property type="entry name" value="SF2_C_SNF"/>
    <property type="match status" value="1"/>
</dbReference>
<dbReference type="PROSITE" id="PS51194">
    <property type="entry name" value="HELICASE_CTER"/>
    <property type="match status" value="1"/>
</dbReference>
<dbReference type="SMART" id="SM00487">
    <property type="entry name" value="DEXDc"/>
    <property type="match status" value="1"/>
</dbReference>
<dbReference type="Gene3D" id="1.25.10.10">
    <property type="entry name" value="Leucine-rich Repeat Variant"/>
    <property type="match status" value="2"/>
</dbReference>
<keyword evidence="2" id="KW-0547">Nucleotide-binding</keyword>
<dbReference type="InterPro" id="IPR001650">
    <property type="entry name" value="Helicase_C-like"/>
</dbReference>
<keyword evidence="2" id="KW-0067">ATP-binding</keyword>
<dbReference type="GO" id="GO:0017025">
    <property type="term" value="F:TBP-class protein binding"/>
    <property type="evidence" value="ECO:0007669"/>
    <property type="project" value="InterPro"/>
</dbReference>
<gene>
    <name evidence="8" type="ORF">CYCCA115_LOCUS22372</name>
</gene>
<dbReference type="PROSITE" id="PS51192">
    <property type="entry name" value="HELICASE_ATP_BIND_1"/>
    <property type="match status" value="1"/>
</dbReference>
<evidence type="ECO:0000256" key="2">
    <source>
        <dbReference type="ARBA" id="ARBA00022806"/>
    </source>
</evidence>
<dbReference type="SMART" id="SM00490">
    <property type="entry name" value="HELICc"/>
    <property type="match status" value="1"/>
</dbReference>
<feature type="compositionally biased region" description="Basic residues" evidence="5">
    <location>
        <begin position="1"/>
        <end position="15"/>
    </location>
</feature>
<name>A0AAD2G9S8_9STRA</name>
<evidence type="ECO:0000259" key="7">
    <source>
        <dbReference type="PROSITE" id="PS51194"/>
    </source>
</evidence>
<feature type="coiled-coil region" evidence="4">
    <location>
        <begin position="1774"/>
        <end position="1801"/>
    </location>
</feature>
<feature type="region of interest" description="Disordered" evidence="5">
    <location>
        <begin position="143"/>
        <end position="162"/>
    </location>
</feature>
<dbReference type="InterPro" id="IPR022707">
    <property type="entry name" value="Mot1_central_dom"/>
</dbReference>
<dbReference type="InterPro" id="IPR044972">
    <property type="entry name" value="Mot1"/>
</dbReference>
<evidence type="ECO:0000313" key="8">
    <source>
        <dbReference type="EMBL" id="CAJ1966789.1"/>
    </source>
</evidence>
<comment type="caution">
    <text evidence="8">The sequence shown here is derived from an EMBL/GenBank/DDBJ whole genome shotgun (WGS) entry which is preliminary data.</text>
</comment>
<evidence type="ECO:0000256" key="5">
    <source>
        <dbReference type="SAM" id="MobiDB-lite"/>
    </source>
</evidence>
<dbReference type="InterPro" id="IPR000330">
    <property type="entry name" value="SNF2_N"/>
</dbReference>
<feature type="domain" description="Helicase C-terminal" evidence="7">
    <location>
        <begin position="1596"/>
        <end position="1757"/>
    </location>
</feature>
<dbReference type="GO" id="GO:0016887">
    <property type="term" value="F:ATP hydrolysis activity"/>
    <property type="evidence" value="ECO:0007669"/>
    <property type="project" value="InterPro"/>
</dbReference>
<dbReference type="PANTHER" id="PTHR36498">
    <property type="entry name" value="TATA-BINDING PROTEIN-ASSOCIATED FACTOR 172"/>
    <property type="match status" value="1"/>
</dbReference>
<dbReference type="Pfam" id="PF12054">
    <property type="entry name" value="DUF3535"/>
    <property type="match status" value="1"/>
</dbReference>
<keyword evidence="3" id="KW-0238">DNA-binding</keyword>
<accession>A0AAD2G9S8</accession>
<dbReference type="InterPro" id="IPR016024">
    <property type="entry name" value="ARM-type_fold"/>
</dbReference>
<feature type="domain" description="Helicase ATP-binding" evidence="6">
    <location>
        <begin position="1220"/>
        <end position="1388"/>
    </location>
</feature>
<organism evidence="8 9">
    <name type="scientific">Cylindrotheca closterium</name>
    <dbReference type="NCBI Taxonomy" id="2856"/>
    <lineage>
        <taxon>Eukaryota</taxon>
        <taxon>Sar</taxon>
        <taxon>Stramenopiles</taxon>
        <taxon>Ochrophyta</taxon>
        <taxon>Bacillariophyta</taxon>
        <taxon>Bacillariophyceae</taxon>
        <taxon>Bacillariophycidae</taxon>
        <taxon>Bacillariales</taxon>
        <taxon>Bacillariaceae</taxon>
        <taxon>Cylindrotheca</taxon>
    </lineage>
</organism>
<dbReference type="SUPFAM" id="SSF48371">
    <property type="entry name" value="ARM repeat"/>
    <property type="match status" value="1"/>
</dbReference>
<reference evidence="8" key="1">
    <citation type="submission" date="2023-08" db="EMBL/GenBank/DDBJ databases">
        <authorList>
            <person name="Audoor S."/>
            <person name="Bilcke G."/>
        </authorList>
    </citation>
    <scope>NUCLEOTIDE SEQUENCE</scope>
</reference>
<evidence type="ECO:0000256" key="4">
    <source>
        <dbReference type="SAM" id="Coils"/>
    </source>
</evidence>
<dbReference type="GO" id="GO:0003677">
    <property type="term" value="F:DNA binding"/>
    <property type="evidence" value="ECO:0007669"/>
    <property type="project" value="UniProtKB-KW"/>
</dbReference>
<feature type="region of interest" description="Disordered" evidence="5">
    <location>
        <begin position="1"/>
        <end position="35"/>
    </location>
</feature>
<dbReference type="InterPro" id="IPR038718">
    <property type="entry name" value="SNF2-like_sf"/>
</dbReference>
<dbReference type="EMBL" id="CAKOGP040002313">
    <property type="protein sequence ID" value="CAJ1966789.1"/>
    <property type="molecule type" value="Genomic_DNA"/>
</dbReference>
<evidence type="ECO:0000259" key="6">
    <source>
        <dbReference type="PROSITE" id="PS51192"/>
    </source>
</evidence>
<protein>
    <recommendedName>
        <fullName evidence="10">Non-specific serine/threonine protein kinase</fullName>
    </recommendedName>
</protein>
<keyword evidence="1" id="KW-0378">Hydrolase</keyword>
<dbReference type="InterPro" id="IPR011989">
    <property type="entry name" value="ARM-like"/>
</dbReference>
<dbReference type="GO" id="GO:0004386">
    <property type="term" value="F:helicase activity"/>
    <property type="evidence" value="ECO:0007669"/>
    <property type="project" value="UniProtKB-KW"/>
</dbReference>
<dbReference type="Gene3D" id="3.40.50.300">
    <property type="entry name" value="P-loop containing nucleotide triphosphate hydrolases"/>
    <property type="match status" value="1"/>
</dbReference>
<dbReference type="InterPro" id="IPR027417">
    <property type="entry name" value="P-loop_NTPase"/>
</dbReference>
<keyword evidence="9" id="KW-1185">Reference proteome</keyword>
<proteinExistence type="predicted"/>
<evidence type="ECO:0000256" key="1">
    <source>
        <dbReference type="ARBA" id="ARBA00022801"/>
    </source>
</evidence>
<dbReference type="Pfam" id="PF00271">
    <property type="entry name" value="Helicase_C"/>
    <property type="match status" value="1"/>
</dbReference>
<dbReference type="Gene3D" id="3.40.50.10810">
    <property type="entry name" value="Tandem AAA-ATPase domain"/>
    <property type="match status" value="1"/>
</dbReference>